<gene>
    <name evidence="1" type="ORF">FMOSSE_LOCUS15989</name>
</gene>
<dbReference type="EMBL" id="CAJVPP010019396">
    <property type="protein sequence ID" value="CAG8737893.1"/>
    <property type="molecule type" value="Genomic_DNA"/>
</dbReference>
<accession>A0A9N9NIU4</accession>
<feature type="non-terminal residue" evidence="1">
    <location>
        <position position="70"/>
    </location>
</feature>
<dbReference type="Proteomes" id="UP000789375">
    <property type="component" value="Unassembled WGS sequence"/>
</dbReference>
<sequence>MWKFFLCLSKRHEEAAILLAENDRFFPPVTKGKDGHFLNLLHILEYCDKLKYLNIMLTVLLLVQTLTIIS</sequence>
<organism evidence="1 2">
    <name type="scientific">Funneliformis mosseae</name>
    <name type="common">Endomycorrhizal fungus</name>
    <name type="synonym">Glomus mosseae</name>
    <dbReference type="NCBI Taxonomy" id="27381"/>
    <lineage>
        <taxon>Eukaryota</taxon>
        <taxon>Fungi</taxon>
        <taxon>Fungi incertae sedis</taxon>
        <taxon>Mucoromycota</taxon>
        <taxon>Glomeromycotina</taxon>
        <taxon>Glomeromycetes</taxon>
        <taxon>Glomerales</taxon>
        <taxon>Glomeraceae</taxon>
        <taxon>Funneliformis</taxon>
    </lineage>
</organism>
<proteinExistence type="predicted"/>
<reference evidence="1" key="1">
    <citation type="submission" date="2021-06" db="EMBL/GenBank/DDBJ databases">
        <authorList>
            <person name="Kallberg Y."/>
            <person name="Tangrot J."/>
            <person name="Rosling A."/>
        </authorList>
    </citation>
    <scope>NUCLEOTIDE SEQUENCE</scope>
    <source>
        <strain evidence="1">87-6 pot B 2015</strain>
    </source>
</reference>
<keyword evidence="2" id="KW-1185">Reference proteome</keyword>
<comment type="caution">
    <text evidence="1">The sequence shown here is derived from an EMBL/GenBank/DDBJ whole genome shotgun (WGS) entry which is preliminary data.</text>
</comment>
<protein>
    <submittedName>
        <fullName evidence="1">3711_t:CDS:1</fullName>
    </submittedName>
</protein>
<evidence type="ECO:0000313" key="2">
    <source>
        <dbReference type="Proteomes" id="UP000789375"/>
    </source>
</evidence>
<evidence type="ECO:0000313" key="1">
    <source>
        <dbReference type="EMBL" id="CAG8737893.1"/>
    </source>
</evidence>
<name>A0A9N9NIU4_FUNMO</name>
<dbReference type="AlphaFoldDB" id="A0A9N9NIU4"/>